<evidence type="ECO:0000259" key="7">
    <source>
        <dbReference type="Pfam" id="PF08240"/>
    </source>
</evidence>
<protein>
    <recommendedName>
        <fullName evidence="6">Ribulose-5-phosphate reductase</fullName>
        <shortName evidence="6">Ribulose-5-P reductase</shortName>
        <ecNumber evidence="6">1.1.1.405</ecNumber>
    </recommendedName>
    <alternativeName>
        <fullName evidence="6">Ribitol-5-phosphate dehydrogenase</fullName>
    </alternativeName>
</protein>
<comment type="pathway">
    <text evidence="6">Cell wall biogenesis; poly(ribitol phosphate) teichoic acid biosynthesis.</text>
</comment>
<evidence type="ECO:0000256" key="6">
    <source>
        <dbReference type="HAMAP-Rule" id="MF_02069"/>
    </source>
</evidence>
<keyword evidence="6" id="KW-0521">NADP</keyword>
<dbReference type="InterPro" id="IPR011032">
    <property type="entry name" value="GroES-like_sf"/>
</dbReference>
<comment type="caution">
    <text evidence="10">The sequence shown here is derived from an EMBL/GenBank/DDBJ whole genome shotgun (WGS) entry which is preliminary data.</text>
</comment>
<keyword evidence="6" id="KW-0961">Cell wall biogenesis/degradation</keyword>
<dbReference type="EC" id="1.1.1.405" evidence="6"/>
<dbReference type="GO" id="GO:0071555">
    <property type="term" value="P:cell wall organization"/>
    <property type="evidence" value="ECO:0007669"/>
    <property type="project" value="UniProtKB-KW"/>
</dbReference>
<keyword evidence="4 6" id="KW-0862">Zinc</keyword>
<dbReference type="SUPFAM" id="SSF50129">
    <property type="entry name" value="GroES-like"/>
    <property type="match status" value="1"/>
</dbReference>
<dbReference type="RefSeq" id="WP_003235523.1">
    <property type="nucleotide sequence ID" value="NZ_AP028964.1"/>
</dbReference>
<feature type="domain" description="Alcohol dehydrogenase-like N-terminal" evidence="7">
    <location>
        <begin position="25"/>
        <end position="133"/>
    </location>
</feature>
<dbReference type="InterPro" id="IPR034710">
    <property type="entry name" value="TarJ"/>
</dbReference>
<dbReference type="InterPro" id="IPR036291">
    <property type="entry name" value="NAD(P)-bd_dom_sf"/>
</dbReference>
<name>A0A0G2Z0V8_BACIU</name>
<comment type="similarity">
    <text evidence="2 6">Belongs to the zinc-containing alcohol dehydrogenase family.</text>
</comment>
<dbReference type="GeneID" id="76980071"/>
<evidence type="ECO:0000256" key="5">
    <source>
        <dbReference type="ARBA" id="ARBA00023002"/>
    </source>
</evidence>
<comment type="cofactor">
    <cofactor evidence="1 6">
        <name>Zn(2+)</name>
        <dbReference type="ChEBI" id="CHEBI:29105"/>
    </cofactor>
</comment>
<evidence type="ECO:0000256" key="3">
    <source>
        <dbReference type="ARBA" id="ARBA00022723"/>
    </source>
</evidence>
<reference evidence="9 11" key="1">
    <citation type="submission" date="2015-09" db="EMBL/GenBank/DDBJ databases">
        <title>Spore heat resistance.</title>
        <authorList>
            <person name="Boekhorst J."/>
            <person name="Berendsen E.M."/>
            <person name="Wells-Bennik M.H."/>
            <person name="Kuipers O.P."/>
        </authorList>
    </citation>
    <scope>NUCLEOTIDE SEQUENCE [LARGE SCALE GENOMIC DNA]</scope>
    <source>
        <strain evidence="9 11">B4122</strain>
    </source>
</reference>
<feature type="binding site" evidence="6">
    <location>
        <position position="38"/>
    </location>
    <ligand>
        <name>Zn(2+)</name>
        <dbReference type="ChEBI" id="CHEBI:29105"/>
        <note>catalytic</note>
    </ligand>
</feature>
<dbReference type="Proteomes" id="UP000076442">
    <property type="component" value="Unassembled WGS sequence"/>
</dbReference>
<evidence type="ECO:0000313" key="11">
    <source>
        <dbReference type="Proteomes" id="UP000076442"/>
    </source>
</evidence>
<reference evidence="10" key="2">
    <citation type="submission" date="2021-03" db="EMBL/GenBank/DDBJ databases">
        <title>Isolation of Bacillus subtilis from fermented food sample.</title>
        <authorList>
            <person name="Lakshmanan V."/>
            <person name="Athira K."/>
            <person name="Rajagopal K."/>
        </authorList>
    </citation>
    <scope>NUCLEOTIDE SEQUENCE</scope>
    <source>
        <strain evidence="10">S1</strain>
    </source>
</reference>
<dbReference type="GO" id="GO:0050256">
    <property type="term" value="F:ribitol-5-phosphate 2-dehydrogenase [NAD(P)+] activity"/>
    <property type="evidence" value="ECO:0007669"/>
    <property type="project" value="UniProtKB-UniRule"/>
</dbReference>
<evidence type="ECO:0000313" key="12">
    <source>
        <dbReference type="Proteomes" id="UP000665181"/>
    </source>
</evidence>
<comment type="function">
    <text evidence="6">Catalyzes the NADPH dependent reduction of D-ribulose 5-phosphate to D-ribitol 5-phosphate.</text>
</comment>
<keyword evidence="3 6" id="KW-0479">Metal-binding</keyword>
<dbReference type="GO" id="GO:0008270">
    <property type="term" value="F:zinc ion binding"/>
    <property type="evidence" value="ECO:0007669"/>
    <property type="project" value="UniProtKB-UniRule"/>
</dbReference>
<dbReference type="Gene3D" id="3.90.180.10">
    <property type="entry name" value="Medium-chain alcohol dehydrogenases, catalytic domain"/>
    <property type="match status" value="1"/>
</dbReference>
<dbReference type="AlphaFoldDB" id="A0A0G2Z0V8"/>
<evidence type="ECO:0000256" key="1">
    <source>
        <dbReference type="ARBA" id="ARBA00001947"/>
    </source>
</evidence>
<organism evidence="10 12">
    <name type="scientific">Bacillus subtilis</name>
    <dbReference type="NCBI Taxonomy" id="1423"/>
    <lineage>
        <taxon>Bacteria</taxon>
        <taxon>Bacillati</taxon>
        <taxon>Bacillota</taxon>
        <taxon>Bacilli</taxon>
        <taxon>Bacillales</taxon>
        <taxon>Bacillaceae</taxon>
        <taxon>Bacillus</taxon>
    </lineage>
</organism>
<evidence type="ECO:0000259" key="8">
    <source>
        <dbReference type="Pfam" id="PF16912"/>
    </source>
</evidence>
<dbReference type="UniPathway" id="UPA00790"/>
<feature type="binding site" evidence="6">
    <location>
        <position position="144"/>
    </location>
    <ligand>
        <name>Zn(2+)</name>
        <dbReference type="ChEBI" id="CHEBI:29105"/>
        <note>catalytic</note>
    </ligand>
</feature>
<keyword evidence="5 6" id="KW-0560">Oxidoreductase</keyword>
<comment type="catalytic activity">
    <reaction evidence="6">
        <text>D-ribitol 5-phosphate + NADP(+) = D-ribulose 5-phosphate + NADPH + H(+)</text>
        <dbReference type="Rhea" id="RHEA:19921"/>
        <dbReference type="ChEBI" id="CHEBI:15378"/>
        <dbReference type="ChEBI" id="CHEBI:57695"/>
        <dbReference type="ChEBI" id="CHEBI:57783"/>
        <dbReference type="ChEBI" id="CHEBI:58121"/>
        <dbReference type="ChEBI" id="CHEBI:58349"/>
        <dbReference type="EC" id="1.1.1.405"/>
    </reaction>
</comment>
<dbReference type="PANTHER" id="PTHR43350">
    <property type="entry name" value="NAD-DEPENDENT ALCOHOL DEHYDROGENASE"/>
    <property type="match status" value="1"/>
</dbReference>
<dbReference type="GO" id="GO:1902012">
    <property type="term" value="P:poly(ribitol phosphate) teichoic acid biosynthetic process"/>
    <property type="evidence" value="ECO:0007669"/>
    <property type="project" value="UniProtKB-UniRule"/>
</dbReference>
<feature type="binding site" evidence="6">
    <location>
        <position position="64"/>
    </location>
    <ligand>
        <name>Zn(2+)</name>
        <dbReference type="ChEBI" id="CHEBI:29105"/>
        <note>catalytic</note>
    </ligand>
</feature>
<dbReference type="Pfam" id="PF08240">
    <property type="entry name" value="ADH_N"/>
    <property type="match status" value="1"/>
</dbReference>
<evidence type="ECO:0000256" key="2">
    <source>
        <dbReference type="ARBA" id="ARBA00008072"/>
    </source>
</evidence>
<dbReference type="Gene3D" id="3.40.50.720">
    <property type="entry name" value="NAD(P)-binding Rossmann-like Domain"/>
    <property type="match status" value="1"/>
</dbReference>
<dbReference type="InterPro" id="IPR013154">
    <property type="entry name" value="ADH-like_N"/>
</dbReference>
<evidence type="ECO:0000313" key="10">
    <source>
        <dbReference type="EMBL" id="MBO3796119.1"/>
    </source>
</evidence>
<dbReference type="HAMAP" id="MF_02069">
    <property type="entry name" value="TarJ"/>
    <property type="match status" value="1"/>
</dbReference>
<feature type="binding site" evidence="6">
    <location>
        <position position="65"/>
    </location>
    <ligand>
        <name>Zn(2+)</name>
        <dbReference type="ChEBI" id="CHEBI:29105"/>
        <note>catalytic</note>
    </ligand>
</feature>
<proteinExistence type="inferred from homology"/>
<dbReference type="EMBL" id="LJZV01000010">
    <property type="protein sequence ID" value="KZD92522.1"/>
    <property type="molecule type" value="Genomic_DNA"/>
</dbReference>
<dbReference type="InterPro" id="IPR031640">
    <property type="entry name" value="Glu_dehyd_C"/>
</dbReference>
<feature type="domain" description="Glucose dehydrogenase C-terminal" evidence="8">
    <location>
        <begin position="152"/>
        <end position="328"/>
    </location>
</feature>
<dbReference type="PANTHER" id="PTHR43350:SF19">
    <property type="entry name" value="D-GULOSIDE 3-DEHYDROGENASE"/>
    <property type="match status" value="1"/>
</dbReference>
<dbReference type="Proteomes" id="UP000665181">
    <property type="component" value="Unassembled WGS sequence"/>
</dbReference>
<dbReference type="EMBL" id="JAGFPW010000020">
    <property type="protein sequence ID" value="MBO3796119.1"/>
    <property type="molecule type" value="Genomic_DNA"/>
</dbReference>
<accession>A0A0G2Z0V8</accession>
<keyword evidence="6" id="KW-0777">Teichoic acid biosynthesis</keyword>
<sequence length="341" mass="38559">MINQTYRLVSARQFEVTYKDKVVHSDKVVVRPTHLSICAADQRYYTGSRGKEAMDKKLPMALIHEGIGKVMFDPTGTFKVGTRVVMVPNTPVEEHEVIAENYLRSSRFRSSGYDGFMQDYMFMAPDRLVELPDSINPHVAAFTELITIAVHALSRFERMAHKKRDTFGVWGDGNLGFIMTLLLKKKYPDSKVFIFGKTPYKLDHFSFVDAAYQINDIPEDVRIDHAFECVGGRGSESAIEQIIAHVHPEACVALLGVSEYPVEIETRMVLEKGITLIGSSRSGREDFARTVDFLAQYPEVVDYLETLVGGRFPVRSIEEITNAFEADLTSSWGKTVIEWEI</sequence>
<evidence type="ECO:0000313" key="9">
    <source>
        <dbReference type="EMBL" id="KZD92522.1"/>
    </source>
</evidence>
<evidence type="ECO:0000256" key="4">
    <source>
        <dbReference type="ARBA" id="ARBA00022833"/>
    </source>
</evidence>
<dbReference type="CDD" id="cd08237">
    <property type="entry name" value="ribitol-5-phosphate_DH"/>
    <property type="match status" value="1"/>
</dbReference>
<dbReference type="Pfam" id="PF16912">
    <property type="entry name" value="Glu_dehyd_C"/>
    <property type="match status" value="1"/>
</dbReference>
<dbReference type="OrthoDB" id="1700359at2"/>
<gene>
    <name evidence="6" type="primary">tarJ</name>
    <name evidence="9" type="ORF">B4122_1861</name>
    <name evidence="10" type="ORF">J5227_17820</name>
</gene>
<dbReference type="SUPFAM" id="SSF51735">
    <property type="entry name" value="NAD(P)-binding Rossmann-fold domains"/>
    <property type="match status" value="1"/>
</dbReference>